<name>A0A843VVU5_COLES</name>
<keyword evidence="2" id="KW-1185">Reference proteome</keyword>
<dbReference type="EMBL" id="NMUH01002681">
    <property type="protein sequence ID" value="MQM01452.1"/>
    <property type="molecule type" value="Genomic_DNA"/>
</dbReference>
<accession>A0A843VVU5</accession>
<dbReference type="AlphaFoldDB" id="A0A843VVU5"/>
<sequence length="265" mass="30523">MDPTLCYIRIAVAYIRRRSKTKEPLQKHGAVLKCCCCCWSLLPNYGWYLWLNWCCLWGRWWLLLCCHLYKLLTSCWHLLVRLVLLLRRVLPRALKHRSPPLLHDGWQGRRWIPLLLLLLLLRSSLRQRVVKLLELLGLSTEQHLLSNNRTTPCSDTTVMAPAPGSPAPTKDPTVGTATHGFGDPEGLTDRSNEICDGKSVVLNRHRNQNRKIRQKATAPMSPPRWQNRCCRLQEFLKVTHRCVATWVATPMVSPYQGATYRGSLL</sequence>
<evidence type="ECO:0000313" key="1">
    <source>
        <dbReference type="EMBL" id="MQM01452.1"/>
    </source>
</evidence>
<protein>
    <submittedName>
        <fullName evidence="1">Uncharacterized protein</fullName>
    </submittedName>
</protein>
<gene>
    <name evidence="1" type="ORF">Taro_034209</name>
</gene>
<evidence type="ECO:0000313" key="2">
    <source>
        <dbReference type="Proteomes" id="UP000652761"/>
    </source>
</evidence>
<reference evidence="1" key="1">
    <citation type="submission" date="2017-07" db="EMBL/GenBank/DDBJ databases">
        <title>Taro Niue Genome Assembly and Annotation.</title>
        <authorList>
            <person name="Atibalentja N."/>
            <person name="Keating K."/>
            <person name="Fields C.J."/>
        </authorList>
    </citation>
    <scope>NUCLEOTIDE SEQUENCE</scope>
    <source>
        <strain evidence="1">Niue_2</strain>
        <tissue evidence="1">Leaf</tissue>
    </source>
</reference>
<comment type="caution">
    <text evidence="1">The sequence shown here is derived from an EMBL/GenBank/DDBJ whole genome shotgun (WGS) entry which is preliminary data.</text>
</comment>
<proteinExistence type="predicted"/>
<organism evidence="1 2">
    <name type="scientific">Colocasia esculenta</name>
    <name type="common">Wild taro</name>
    <name type="synonym">Arum esculentum</name>
    <dbReference type="NCBI Taxonomy" id="4460"/>
    <lineage>
        <taxon>Eukaryota</taxon>
        <taxon>Viridiplantae</taxon>
        <taxon>Streptophyta</taxon>
        <taxon>Embryophyta</taxon>
        <taxon>Tracheophyta</taxon>
        <taxon>Spermatophyta</taxon>
        <taxon>Magnoliopsida</taxon>
        <taxon>Liliopsida</taxon>
        <taxon>Araceae</taxon>
        <taxon>Aroideae</taxon>
        <taxon>Colocasieae</taxon>
        <taxon>Colocasia</taxon>
    </lineage>
</organism>
<dbReference type="Proteomes" id="UP000652761">
    <property type="component" value="Unassembled WGS sequence"/>
</dbReference>